<comment type="catalytic activity">
    <reaction evidence="9">
        <text>UTP + L-glutamine + ATP + H2O = CTP + L-glutamate + ADP + phosphate + 2 H(+)</text>
        <dbReference type="Rhea" id="RHEA:26426"/>
        <dbReference type="ChEBI" id="CHEBI:15377"/>
        <dbReference type="ChEBI" id="CHEBI:15378"/>
        <dbReference type="ChEBI" id="CHEBI:29985"/>
        <dbReference type="ChEBI" id="CHEBI:30616"/>
        <dbReference type="ChEBI" id="CHEBI:37563"/>
        <dbReference type="ChEBI" id="CHEBI:43474"/>
        <dbReference type="ChEBI" id="CHEBI:46398"/>
        <dbReference type="ChEBI" id="CHEBI:58359"/>
        <dbReference type="ChEBI" id="CHEBI:456216"/>
        <dbReference type="EC" id="6.3.4.2"/>
    </reaction>
</comment>
<dbReference type="SUPFAM" id="SSF52317">
    <property type="entry name" value="Class I glutamine amidotransferase-like"/>
    <property type="match status" value="1"/>
</dbReference>
<dbReference type="Gene3D" id="3.40.50.880">
    <property type="match status" value="1"/>
</dbReference>
<dbReference type="GO" id="GO:0003883">
    <property type="term" value="F:CTP synthase activity"/>
    <property type="evidence" value="ECO:0007669"/>
    <property type="project" value="UniProtKB-EC"/>
</dbReference>
<evidence type="ECO:0000313" key="11">
    <source>
        <dbReference type="EMBL" id="AYB31142.1"/>
    </source>
</evidence>
<name>A0A385SJR1_9BACT</name>
<dbReference type="GO" id="GO:0019856">
    <property type="term" value="P:pyrimidine nucleobase biosynthetic process"/>
    <property type="evidence" value="ECO:0007669"/>
    <property type="project" value="TreeGrafter"/>
</dbReference>
<reference evidence="12" key="1">
    <citation type="submission" date="2018-09" db="EMBL/GenBank/DDBJ databases">
        <title>Chryseolinea sp. KIS68-18 isolated from soil.</title>
        <authorList>
            <person name="Weon H.-Y."/>
            <person name="Kwon S.-W."/>
            <person name="Lee S.A."/>
        </authorList>
    </citation>
    <scope>NUCLEOTIDE SEQUENCE [LARGE SCALE GENOMIC DNA]</scope>
    <source>
        <strain evidence="12">KIS68-18</strain>
    </source>
</reference>
<comment type="pathway">
    <text evidence="1">Pyrimidine metabolism; CTP biosynthesis via de novo pathway; CTP from UDP: step 2/2.</text>
</comment>
<evidence type="ECO:0000256" key="5">
    <source>
        <dbReference type="ARBA" id="ARBA00022741"/>
    </source>
</evidence>
<dbReference type="EMBL" id="CP032382">
    <property type="protein sequence ID" value="AYB31142.1"/>
    <property type="molecule type" value="Genomic_DNA"/>
</dbReference>
<sequence>MLTFCIVSFGFISVIRNVTFMKRIRLALVGDFSKKIPTLRALQEAIDHCRPFLDFMLEAVWTPTAFLDETTFHENKFHGVLIAPGSPYDNDEAVYNTIRWARENDFPLLGFCGGFQYMVIEYARNVLKMETASHEESDPQGKRLVVSKMSCSLKGLTEEVRITDRESWLFKVLHTETLTGHFFCSYGVNPKFQYQINKAPFVFTALSPQGEARAVELKGHRFFNGTLFQPSLDSAPGHPNPLLLDFLWRCR</sequence>
<dbReference type="InterPro" id="IPR029062">
    <property type="entry name" value="Class_I_gatase-like"/>
</dbReference>
<evidence type="ECO:0000256" key="7">
    <source>
        <dbReference type="ARBA" id="ARBA00022962"/>
    </source>
</evidence>
<dbReference type="EC" id="6.3.4.2" evidence="3"/>
<proteinExistence type="inferred from homology"/>
<dbReference type="InterPro" id="IPR004468">
    <property type="entry name" value="CTP_synthase"/>
</dbReference>
<evidence type="ECO:0000256" key="2">
    <source>
        <dbReference type="ARBA" id="ARBA00007533"/>
    </source>
</evidence>
<organism evidence="11 12">
    <name type="scientific">Chryseolinea soli</name>
    <dbReference type="NCBI Taxonomy" id="2321403"/>
    <lineage>
        <taxon>Bacteria</taxon>
        <taxon>Pseudomonadati</taxon>
        <taxon>Bacteroidota</taxon>
        <taxon>Cytophagia</taxon>
        <taxon>Cytophagales</taxon>
        <taxon>Fulvivirgaceae</taxon>
        <taxon>Chryseolinea</taxon>
    </lineage>
</organism>
<keyword evidence="4" id="KW-0436">Ligase</keyword>
<dbReference type="Proteomes" id="UP000266183">
    <property type="component" value="Chromosome"/>
</dbReference>
<keyword evidence="12" id="KW-1185">Reference proteome</keyword>
<dbReference type="AlphaFoldDB" id="A0A385SJR1"/>
<evidence type="ECO:0000256" key="4">
    <source>
        <dbReference type="ARBA" id="ARBA00022598"/>
    </source>
</evidence>
<dbReference type="GO" id="GO:0042802">
    <property type="term" value="F:identical protein binding"/>
    <property type="evidence" value="ECO:0007669"/>
    <property type="project" value="TreeGrafter"/>
</dbReference>
<keyword evidence="6" id="KW-0067">ATP-binding</keyword>
<keyword evidence="8" id="KW-0665">Pyrimidine biosynthesis</keyword>
<dbReference type="KEGG" id="chk:D4L85_11390"/>
<evidence type="ECO:0000256" key="3">
    <source>
        <dbReference type="ARBA" id="ARBA00012291"/>
    </source>
</evidence>
<dbReference type="GO" id="GO:0005524">
    <property type="term" value="F:ATP binding"/>
    <property type="evidence" value="ECO:0007669"/>
    <property type="project" value="UniProtKB-KW"/>
</dbReference>
<gene>
    <name evidence="11" type="ORF">D4L85_11390</name>
</gene>
<keyword evidence="7" id="KW-0315">Glutamine amidotransferase</keyword>
<evidence type="ECO:0000313" key="12">
    <source>
        <dbReference type="Proteomes" id="UP000266183"/>
    </source>
</evidence>
<protein>
    <recommendedName>
        <fullName evidence="3">CTP synthase (glutamine hydrolyzing)</fullName>
        <ecNumber evidence="3">6.3.4.2</ecNumber>
    </recommendedName>
</protein>
<dbReference type="PANTHER" id="PTHR11550">
    <property type="entry name" value="CTP SYNTHASE"/>
    <property type="match status" value="1"/>
</dbReference>
<accession>A0A385SJR1</accession>
<dbReference type="PROSITE" id="PS51273">
    <property type="entry name" value="GATASE_TYPE_1"/>
    <property type="match status" value="1"/>
</dbReference>
<keyword evidence="5" id="KW-0547">Nucleotide-binding</keyword>
<dbReference type="PANTHER" id="PTHR11550:SF0">
    <property type="entry name" value="CTP SYNTHASE-RELATED"/>
    <property type="match status" value="1"/>
</dbReference>
<comment type="similarity">
    <text evidence="2">Belongs to the CTP synthase family.</text>
</comment>
<evidence type="ECO:0000256" key="6">
    <source>
        <dbReference type="ARBA" id="ARBA00022840"/>
    </source>
</evidence>
<dbReference type="GO" id="GO:0044210">
    <property type="term" value="P:'de novo' CTP biosynthetic process"/>
    <property type="evidence" value="ECO:0007669"/>
    <property type="project" value="UniProtKB-UniPathway"/>
</dbReference>
<dbReference type="UniPathway" id="UPA00159">
    <property type="reaction ID" value="UER00277"/>
</dbReference>
<evidence type="ECO:0000256" key="9">
    <source>
        <dbReference type="ARBA" id="ARBA00047781"/>
    </source>
</evidence>
<dbReference type="Pfam" id="PF00117">
    <property type="entry name" value="GATase"/>
    <property type="match status" value="1"/>
</dbReference>
<dbReference type="GO" id="GO:0005829">
    <property type="term" value="C:cytosol"/>
    <property type="evidence" value="ECO:0007669"/>
    <property type="project" value="TreeGrafter"/>
</dbReference>
<evidence type="ECO:0000256" key="8">
    <source>
        <dbReference type="ARBA" id="ARBA00022975"/>
    </source>
</evidence>
<evidence type="ECO:0000259" key="10">
    <source>
        <dbReference type="Pfam" id="PF00117"/>
    </source>
</evidence>
<feature type="domain" description="Glutamine amidotransferase" evidence="10">
    <location>
        <begin position="49"/>
        <end position="171"/>
    </location>
</feature>
<evidence type="ECO:0000256" key="1">
    <source>
        <dbReference type="ARBA" id="ARBA00005171"/>
    </source>
</evidence>
<dbReference type="InterPro" id="IPR017926">
    <property type="entry name" value="GATASE"/>
</dbReference>